<dbReference type="InterPro" id="IPR010099">
    <property type="entry name" value="SDR39U1"/>
</dbReference>
<dbReference type="Gene3D" id="3.40.50.720">
    <property type="entry name" value="NAD(P)-binding Rossmann-like Domain"/>
    <property type="match status" value="1"/>
</dbReference>
<dbReference type="PANTHER" id="PTHR11092:SF0">
    <property type="entry name" value="EPIMERASE FAMILY PROTEIN SDR39U1"/>
    <property type="match status" value="1"/>
</dbReference>
<dbReference type="NCBIfam" id="TIGR01777">
    <property type="entry name" value="yfcH"/>
    <property type="match status" value="1"/>
</dbReference>
<accession>A0A8D3WJ90</accession>
<proteinExistence type="inferred from homology"/>
<gene>
    <name evidence="4" type="ordered locus">Sfla_4639</name>
</gene>
<dbReference type="EMBL" id="CP002475">
    <property type="protein sequence ID" value="ADW06040.1"/>
    <property type="molecule type" value="Genomic_DNA"/>
</dbReference>
<dbReference type="InterPro" id="IPR013549">
    <property type="entry name" value="DUF1731"/>
</dbReference>
<evidence type="ECO:0000256" key="1">
    <source>
        <dbReference type="ARBA" id="ARBA00009353"/>
    </source>
</evidence>
<dbReference type="InterPro" id="IPR036291">
    <property type="entry name" value="NAD(P)-bd_dom_sf"/>
</dbReference>
<feature type="domain" description="NAD-dependent epimerase/dehydratase" evidence="2">
    <location>
        <begin position="30"/>
        <end position="239"/>
    </location>
</feature>
<name>A0A8D3WJ90_STRFA</name>
<dbReference type="SUPFAM" id="SSF51735">
    <property type="entry name" value="NAD(P)-binding Rossmann-fold domains"/>
    <property type="match status" value="1"/>
</dbReference>
<dbReference type="Pfam" id="PF08338">
    <property type="entry name" value="DUF1731"/>
    <property type="match status" value="1"/>
</dbReference>
<dbReference type="PANTHER" id="PTHR11092">
    <property type="entry name" value="SUGAR NUCLEOTIDE EPIMERASE RELATED"/>
    <property type="match status" value="1"/>
</dbReference>
<evidence type="ECO:0000313" key="5">
    <source>
        <dbReference type="Proteomes" id="UP000002066"/>
    </source>
</evidence>
<dbReference type="InterPro" id="IPR001509">
    <property type="entry name" value="Epimerase_deHydtase"/>
</dbReference>
<dbReference type="KEGG" id="sfa:Sfla_4639"/>
<protein>
    <submittedName>
        <fullName evidence="4">NAD-dependent epimerase/dehydratase</fullName>
    </submittedName>
</protein>
<evidence type="ECO:0000313" key="4">
    <source>
        <dbReference type="EMBL" id="ADW06040.1"/>
    </source>
</evidence>
<dbReference type="Pfam" id="PF01370">
    <property type="entry name" value="Epimerase"/>
    <property type="match status" value="1"/>
</dbReference>
<dbReference type="AlphaFoldDB" id="A0A8D3WJ90"/>
<evidence type="ECO:0000259" key="2">
    <source>
        <dbReference type="Pfam" id="PF01370"/>
    </source>
</evidence>
<organism evidence="4 5">
    <name type="scientific">Streptomyces pratensis (strain ATCC 33331 / IAF-45CD)</name>
    <dbReference type="NCBI Taxonomy" id="591167"/>
    <lineage>
        <taxon>Bacteria</taxon>
        <taxon>Bacillati</taxon>
        <taxon>Actinomycetota</taxon>
        <taxon>Actinomycetes</taxon>
        <taxon>Kitasatosporales</taxon>
        <taxon>Streptomycetaceae</taxon>
        <taxon>Streptomyces</taxon>
    </lineage>
</organism>
<evidence type="ECO:0000259" key="3">
    <source>
        <dbReference type="Pfam" id="PF08338"/>
    </source>
</evidence>
<feature type="domain" description="DUF1731" evidence="3">
    <location>
        <begin position="275"/>
        <end position="320"/>
    </location>
</feature>
<dbReference type="Proteomes" id="UP000002066">
    <property type="component" value="Chromosome"/>
</dbReference>
<comment type="similarity">
    <text evidence="1">Belongs to the NAD(P)-dependent epimerase/dehydratase family. SDR39U1 subfamily.</text>
</comment>
<sequence length="323" mass="34204">MRVSRSSPALRFRVTGRAWGRMVGMLRSRIAVTGSTGLIGAALVRSLRSDGHEVVRLVRRPAATGDEVEWDPKRQYVDAAGLVGCDAVVHLAGAGVGDHRWTDAYKREIRDSRVLGTAAVAEALASLDTPPKVLLSGSAIGFYGDTGDRAVDEGAPPGEGFLPSVCVEWEEATAPAEEAGVRTVHARTGLVVSRRGGAWGRLFPLFKAGLGGRMGDGRQYWSFIALHDHIAALRHILDTETLSGPVNLTGPSPVTNAEVTAAMGRVLRRPTLFTAPAPALKLALGDFAGDVLSSQRVLPGQLLDSGFVFAFPGIDDAIRAALR</sequence>
<reference evidence="4 5" key="1">
    <citation type="submission" date="2011-01" db="EMBL/GenBank/DDBJ databases">
        <title>Complete sequence of chromosome of Streptomyces flavogriseus ATCC 33331.</title>
        <authorList>
            <consortium name="US DOE Joint Genome Institute"/>
            <person name="Lucas S."/>
            <person name="Copeland A."/>
            <person name="Lapidus A."/>
            <person name="Cheng J.-F."/>
            <person name="Goodwin L."/>
            <person name="Pitluck S."/>
            <person name="Davenport K."/>
            <person name="Detter J.C."/>
            <person name="Han C."/>
            <person name="Tapia R."/>
            <person name="Land M."/>
            <person name="Hauser L."/>
            <person name="Kyrpides N."/>
            <person name="Ivanova N."/>
            <person name="Ovchinnikova G."/>
            <person name="Pagani I."/>
            <person name="Brumm P."/>
            <person name="Mead D."/>
            <person name="Woyke T."/>
        </authorList>
    </citation>
    <scope>NUCLEOTIDE SEQUENCE [LARGE SCALE GENOMIC DNA]</scope>
    <source>
        <strain evidence="5">ATCC 33331 / IAF-45CD</strain>
    </source>
</reference>